<reference evidence="3 4" key="1">
    <citation type="journal article" date="2023" name="Microb. Genom.">
        <title>Mesoterricola silvestris gen. nov., sp. nov., Mesoterricola sediminis sp. nov., Geothrix oryzae sp. nov., Geothrix edaphica sp. nov., Geothrix rubra sp. nov., and Geothrix limicola sp. nov., six novel members of Acidobacteriota isolated from soils.</title>
        <authorList>
            <person name="Weisberg A.J."/>
            <person name="Pearce E."/>
            <person name="Kramer C.G."/>
            <person name="Chang J.H."/>
            <person name="Clarke C.R."/>
        </authorList>
    </citation>
    <scope>NUCLEOTIDE SEQUENCE [LARGE SCALE GENOMIC DNA]</scope>
    <source>
        <strain evidence="3 4">ID09-01A</strain>
    </source>
</reference>
<comment type="caution">
    <text evidence="3">The sequence shown here is derived from an EMBL/GenBank/DDBJ whole genome shotgun (WGS) entry which is preliminary data.</text>
</comment>
<organism evidence="3 4">
    <name type="scientific">Streptomyces europaeiscabiei</name>
    <dbReference type="NCBI Taxonomy" id="146819"/>
    <lineage>
        <taxon>Bacteria</taxon>
        <taxon>Bacillati</taxon>
        <taxon>Actinomycetota</taxon>
        <taxon>Actinomycetes</taxon>
        <taxon>Kitasatosporales</taxon>
        <taxon>Streptomycetaceae</taxon>
        <taxon>Streptomyces</taxon>
    </lineage>
</organism>
<name>A0ABU4NA73_9ACTN</name>
<dbReference type="PROSITE" id="PS50231">
    <property type="entry name" value="RICIN_B_LECTIN"/>
    <property type="match status" value="1"/>
</dbReference>
<proteinExistence type="predicted"/>
<accession>A0ABU4NA73</accession>
<sequence>MSRALKAARRTAAAVLALGSVLFLSPSPAQAAGYQELKNVESRKCLAIAHSDPGLAVNPIQWTCNNDDEQRWELRHVKDEWYQLVNEATQRCLTGVDEGIKPFQLYCSETDSHLWLKDSIGRLRNNRYDYCLAVPHSSHTNGVEPVMWTCTLDYDQRWT</sequence>
<dbReference type="InterPro" id="IPR000772">
    <property type="entry name" value="Ricin_B_lectin"/>
</dbReference>
<dbReference type="RefSeq" id="WP_119582297.1">
    <property type="nucleotide sequence ID" value="NZ_JARAUR010000132.1"/>
</dbReference>
<dbReference type="Pfam" id="PF00652">
    <property type="entry name" value="Ricin_B_lectin"/>
    <property type="match status" value="1"/>
</dbReference>
<evidence type="ECO:0000313" key="3">
    <source>
        <dbReference type="EMBL" id="MDX3699976.1"/>
    </source>
</evidence>
<dbReference type="Gene3D" id="2.80.10.50">
    <property type="match status" value="2"/>
</dbReference>
<dbReference type="InterPro" id="IPR035992">
    <property type="entry name" value="Ricin_B-like_lectins"/>
</dbReference>
<evidence type="ECO:0000259" key="2">
    <source>
        <dbReference type="Pfam" id="PF00652"/>
    </source>
</evidence>
<feature type="chain" id="PRO_5046275222" evidence="1">
    <location>
        <begin position="32"/>
        <end position="159"/>
    </location>
</feature>
<dbReference type="EMBL" id="JARAYU010000002">
    <property type="protein sequence ID" value="MDX3699976.1"/>
    <property type="molecule type" value="Genomic_DNA"/>
</dbReference>
<keyword evidence="1" id="KW-0732">Signal</keyword>
<evidence type="ECO:0000256" key="1">
    <source>
        <dbReference type="SAM" id="SignalP"/>
    </source>
</evidence>
<protein>
    <submittedName>
        <fullName evidence="3">RICIN domain-containing protein</fullName>
    </submittedName>
</protein>
<dbReference type="SUPFAM" id="SSF50370">
    <property type="entry name" value="Ricin B-like lectins"/>
    <property type="match status" value="1"/>
</dbReference>
<dbReference type="CDD" id="cd00161">
    <property type="entry name" value="beta-trefoil_Ricin-like"/>
    <property type="match status" value="1"/>
</dbReference>
<keyword evidence="4" id="KW-1185">Reference proteome</keyword>
<feature type="domain" description="Ricin B lectin" evidence="2">
    <location>
        <begin position="35"/>
        <end position="158"/>
    </location>
</feature>
<gene>
    <name evidence="3" type="ORF">PV662_09425</name>
</gene>
<feature type="signal peptide" evidence="1">
    <location>
        <begin position="1"/>
        <end position="31"/>
    </location>
</feature>
<evidence type="ECO:0000313" key="4">
    <source>
        <dbReference type="Proteomes" id="UP001271274"/>
    </source>
</evidence>
<dbReference type="Proteomes" id="UP001271274">
    <property type="component" value="Unassembled WGS sequence"/>
</dbReference>